<evidence type="ECO:0000256" key="1">
    <source>
        <dbReference type="SAM" id="MobiDB-lite"/>
    </source>
</evidence>
<reference evidence="2" key="1">
    <citation type="journal article" date="2014" name="Front. Microbiol.">
        <title>High frequency of phylogenetically diverse reductive dehalogenase-homologous genes in deep subseafloor sedimentary metagenomes.</title>
        <authorList>
            <person name="Kawai M."/>
            <person name="Futagami T."/>
            <person name="Toyoda A."/>
            <person name="Takaki Y."/>
            <person name="Nishi S."/>
            <person name="Hori S."/>
            <person name="Arai W."/>
            <person name="Tsubouchi T."/>
            <person name="Morono Y."/>
            <person name="Uchiyama I."/>
            <person name="Ito T."/>
            <person name="Fujiyama A."/>
            <person name="Inagaki F."/>
            <person name="Takami H."/>
        </authorList>
    </citation>
    <scope>NUCLEOTIDE SEQUENCE</scope>
    <source>
        <strain evidence="2">Expedition CK06-06</strain>
    </source>
</reference>
<dbReference type="NCBIfam" id="NF047593">
    <property type="entry name" value="IS66_ISAeme5_TnpA"/>
    <property type="match status" value="1"/>
</dbReference>
<proteinExistence type="predicted"/>
<comment type="caution">
    <text evidence="2">The sequence shown here is derived from an EMBL/GenBank/DDBJ whole genome shotgun (WGS) entry which is preliminary data.</text>
</comment>
<dbReference type="EMBL" id="BARS01009086">
    <property type="protein sequence ID" value="GAF69649.1"/>
    <property type="molecule type" value="Genomic_DNA"/>
</dbReference>
<feature type="region of interest" description="Disordered" evidence="1">
    <location>
        <begin position="55"/>
        <end position="75"/>
    </location>
</feature>
<dbReference type="AlphaFoldDB" id="X0RLE0"/>
<name>X0RLE0_9ZZZZ</name>
<feature type="non-terminal residue" evidence="2">
    <location>
        <position position="75"/>
    </location>
</feature>
<gene>
    <name evidence="2" type="ORF">S01H1_17165</name>
</gene>
<organism evidence="2">
    <name type="scientific">marine sediment metagenome</name>
    <dbReference type="NCBI Taxonomy" id="412755"/>
    <lineage>
        <taxon>unclassified sequences</taxon>
        <taxon>metagenomes</taxon>
        <taxon>ecological metagenomes</taxon>
    </lineage>
</organism>
<accession>X0RLE0</accession>
<evidence type="ECO:0000313" key="2">
    <source>
        <dbReference type="EMBL" id="GAF69649.1"/>
    </source>
</evidence>
<feature type="compositionally biased region" description="Basic residues" evidence="1">
    <location>
        <begin position="64"/>
        <end position="75"/>
    </location>
</feature>
<protein>
    <submittedName>
        <fullName evidence="2">Uncharacterized protein</fullName>
    </submittedName>
</protein>
<sequence length="75" mass="8611">MTGKLATLTDRDRHWLRQQESWEKSELSAKEYARKHELSIHAFYQARKRLRAIGALDAAPPRSSKAKSRRSGGFA</sequence>